<feature type="domain" description="N-acetyltransferase" evidence="1">
    <location>
        <begin position="83"/>
        <end position="147"/>
    </location>
</feature>
<dbReference type="Proteomes" id="UP000294847">
    <property type="component" value="Chromosome 5"/>
</dbReference>
<dbReference type="InterPro" id="IPR053144">
    <property type="entry name" value="Acetyltransferase_Butenolide"/>
</dbReference>
<reference evidence="2 3" key="1">
    <citation type="journal article" date="2019" name="Mol. Biol. Evol.">
        <title>Blast fungal genomes show frequent chromosomal changes, gene gains and losses, and effector gene turnover.</title>
        <authorList>
            <person name="Gomez Luciano L.B."/>
            <person name="Jason Tsai I."/>
            <person name="Chuma I."/>
            <person name="Tosa Y."/>
            <person name="Chen Y.H."/>
            <person name="Li J.Y."/>
            <person name="Li M.Y."/>
            <person name="Jade Lu M.Y."/>
            <person name="Nakayashiki H."/>
            <person name="Li W.H."/>
        </authorList>
    </citation>
    <scope>NUCLEOTIDE SEQUENCE [LARGE SCALE GENOMIC DNA]</scope>
    <source>
        <strain evidence="2">MZ5-1-6</strain>
    </source>
</reference>
<accession>A0A4P7NKV1</accession>
<dbReference type="SMR" id="A0A4P7NKV1"/>
<proteinExistence type="predicted"/>
<dbReference type="PANTHER" id="PTHR43233">
    <property type="entry name" value="FAMILY N-ACETYLTRANSFERASE, PUTATIVE (AFU_ORTHOLOGUE AFUA_6G03350)-RELATED"/>
    <property type="match status" value="1"/>
</dbReference>
<organism evidence="2 3">
    <name type="scientific">Pyricularia oryzae</name>
    <name type="common">Rice blast fungus</name>
    <name type="synonym">Magnaporthe oryzae</name>
    <dbReference type="NCBI Taxonomy" id="318829"/>
    <lineage>
        <taxon>Eukaryota</taxon>
        <taxon>Fungi</taxon>
        <taxon>Dikarya</taxon>
        <taxon>Ascomycota</taxon>
        <taxon>Pezizomycotina</taxon>
        <taxon>Sordariomycetes</taxon>
        <taxon>Sordariomycetidae</taxon>
        <taxon>Magnaporthales</taxon>
        <taxon>Pyriculariaceae</taxon>
        <taxon>Pyricularia</taxon>
    </lineage>
</organism>
<name>A0A4P7NKV1_PYROR</name>
<dbReference type="InterPro" id="IPR000182">
    <property type="entry name" value="GNAT_dom"/>
</dbReference>
<dbReference type="GO" id="GO:0016747">
    <property type="term" value="F:acyltransferase activity, transferring groups other than amino-acyl groups"/>
    <property type="evidence" value="ECO:0007669"/>
    <property type="project" value="InterPro"/>
</dbReference>
<evidence type="ECO:0000313" key="3">
    <source>
        <dbReference type="Proteomes" id="UP000294847"/>
    </source>
</evidence>
<dbReference type="EMBL" id="CP034208">
    <property type="protein sequence ID" value="QBZ62733.1"/>
    <property type="molecule type" value="Genomic_DNA"/>
</dbReference>
<evidence type="ECO:0000313" key="2">
    <source>
        <dbReference type="EMBL" id="QBZ62733.1"/>
    </source>
</evidence>
<dbReference type="Gene3D" id="3.40.630.30">
    <property type="match status" value="1"/>
</dbReference>
<dbReference type="InterPro" id="IPR016181">
    <property type="entry name" value="Acyl_CoA_acyltransferase"/>
</dbReference>
<protein>
    <recommendedName>
        <fullName evidence="1">N-acetyltransferase domain-containing protein</fullName>
    </recommendedName>
</protein>
<dbReference type="SUPFAM" id="SSF55729">
    <property type="entry name" value="Acyl-CoA N-acyltransferases (Nat)"/>
    <property type="match status" value="1"/>
</dbReference>
<dbReference type="CDD" id="cd04301">
    <property type="entry name" value="NAT_SF"/>
    <property type="match status" value="1"/>
</dbReference>
<dbReference type="OMA" id="DMVWWAG"/>
<dbReference type="PANTHER" id="PTHR43233:SF1">
    <property type="entry name" value="FAMILY N-ACETYLTRANSFERASE, PUTATIVE (AFU_ORTHOLOGUE AFUA_6G03350)-RELATED"/>
    <property type="match status" value="1"/>
</dbReference>
<gene>
    <name evidence="2" type="ORF">PoMZ_11620</name>
</gene>
<dbReference type="Pfam" id="PF00583">
    <property type="entry name" value="Acetyltransf_1"/>
    <property type="match status" value="1"/>
</dbReference>
<dbReference type="VEuPathDB" id="FungiDB:M_BR32_EuGene_00023041"/>
<dbReference type="AlphaFoldDB" id="A0A4P7NKV1"/>
<sequence length="185" mass="21150">MPLTFNPRDWQRQIKNEMFRCSTNPQSIQLDRLNEALASDALWWAKELPKDALQAMVQNSLCFGLYKVSEVHSQDQTGELTMIGLSRVITDHVTFGWLTDVYVLEEHQRKGLARFMMECLDEVLNDLPHLRRLLILSRDDGAMRIYRSALSAKDWQPPEGTKFLAKVGSSKKPAFAEPSIVGNQT</sequence>
<evidence type="ECO:0000259" key="1">
    <source>
        <dbReference type="Pfam" id="PF00583"/>
    </source>
</evidence>